<proteinExistence type="predicted"/>
<gene>
    <name evidence="1" type="ORF">LCGC14_0044380</name>
</gene>
<protein>
    <submittedName>
        <fullName evidence="1">Uncharacterized protein</fullName>
    </submittedName>
</protein>
<evidence type="ECO:0000313" key="1">
    <source>
        <dbReference type="EMBL" id="KKO08500.1"/>
    </source>
</evidence>
<reference evidence="1" key="1">
    <citation type="journal article" date="2015" name="Nature">
        <title>Complex archaea that bridge the gap between prokaryotes and eukaryotes.</title>
        <authorList>
            <person name="Spang A."/>
            <person name="Saw J.H."/>
            <person name="Jorgensen S.L."/>
            <person name="Zaremba-Niedzwiedzka K."/>
            <person name="Martijn J."/>
            <person name="Lind A.E."/>
            <person name="van Eijk R."/>
            <person name="Schleper C."/>
            <person name="Guy L."/>
            <person name="Ettema T.J."/>
        </authorList>
    </citation>
    <scope>NUCLEOTIDE SEQUENCE</scope>
</reference>
<comment type="caution">
    <text evidence="1">The sequence shown here is derived from an EMBL/GenBank/DDBJ whole genome shotgun (WGS) entry which is preliminary data.</text>
</comment>
<organism evidence="1">
    <name type="scientific">marine sediment metagenome</name>
    <dbReference type="NCBI Taxonomy" id="412755"/>
    <lineage>
        <taxon>unclassified sequences</taxon>
        <taxon>metagenomes</taxon>
        <taxon>ecological metagenomes</taxon>
    </lineage>
</organism>
<sequence length="849" mass="96014">MFRFLSSFFPSKAPIKEVEEAHPAGETLVELFEFYRYGGSNEVEPAEEEGAPWMPEADETALQETVPSAAAVPSMAASLFRRAPQAEPEPEIVESEKGVRFKRIPVSDFIANDPMMKDLNPFLKMQPEAKRPEEYTLFRTLAQKHSLDLDNPKLKELMEDWEKGYAEYIEDARIFVSYKDQFPGFRRLIIAGDNLSLHSKALSVIAVDDDGALINKMLKSVNQEVAPLKSVAEALEVIYKGHPDWQISHGRGDIELNRHSNSARAMALEGLEFLKSGGLYSMMGVDRTSRRVIDDKLRHQVKHMLKNKADSRLNLMRWAIADAMDPEVLRIMRGTGLTQLGHAQWLCGTHGSTLLDPDTVNTEAAIARQQAVKAYPILARSMHEEPALRDAIDARVPLAPVIAKFLRCDVKDVKRLQGLTWQRAGASPRDPMKEIKTLLKLPHDRLPTSRKEHRFLKELQKFGKGVFGTSMSETMQRVARDGDPYKMMDKILATPAEQVKDAVSYLANTLYVPATMNKVREVAEERGLEWNETNSERGYASNNDDYVSPRQKAVDAVLEDFKVTELLELSTRYHRNIHRYADKIQKISTEEVWEPLVGEVDLGNGLRARELNSAKALTKQGREENHCVGGYLNTVLKGRNKEARLIFSLETEEGISSTVELDVVVISRTIKNEDGSEREVPSLQCKVRQNYAYDNAEPCDAAEEAAKRLAKHIQSLEVHDLERYADGLAETRHEQDMMRLLPLSVRSAGYNPWDREHLQDAWDELSSLLPRKIRKSGLDKFIAGSDIKGEEFKFVEGSAPRNIWVRLAEEKAAELEIEDVHGDQVDDPFDAEIDAAIEETEQDIMWAAQ</sequence>
<dbReference type="AlphaFoldDB" id="A0A0F9VWM3"/>
<name>A0A0F9VWM3_9ZZZZ</name>
<dbReference type="EMBL" id="LAZR01000009">
    <property type="protein sequence ID" value="KKO08500.1"/>
    <property type="molecule type" value="Genomic_DNA"/>
</dbReference>
<accession>A0A0F9VWM3</accession>